<feature type="region of interest" description="Disordered" evidence="1">
    <location>
        <begin position="102"/>
        <end position="121"/>
    </location>
</feature>
<accession>A0A8H2Y2P2</accession>
<protein>
    <submittedName>
        <fullName evidence="2">Uncharacterized protein</fullName>
    </submittedName>
</protein>
<gene>
    <name evidence="2" type="ORF">RDB_LOCUS47124</name>
</gene>
<evidence type="ECO:0000256" key="1">
    <source>
        <dbReference type="SAM" id="MobiDB-lite"/>
    </source>
</evidence>
<dbReference type="OrthoDB" id="16717at2759"/>
<dbReference type="Proteomes" id="UP000663888">
    <property type="component" value="Unassembled WGS sequence"/>
</dbReference>
<proteinExistence type="predicted"/>
<comment type="caution">
    <text evidence="2">The sequence shown here is derived from an EMBL/GenBank/DDBJ whole genome shotgun (WGS) entry which is preliminary data.</text>
</comment>
<dbReference type="EMBL" id="CAJMWX010000930">
    <property type="protein sequence ID" value="CAE6438886.1"/>
    <property type="molecule type" value="Genomic_DNA"/>
</dbReference>
<organism evidence="2 3">
    <name type="scientific">Rhizoctonia solani</name>
    <dbReference type="NCBI Taxonomy" id="456999"/>
    <lineage>
        <taxon>Eukaryota</taxon>
        <taxon>Fungi</taxon>
        <taxon>Dikarya</taxon>
        <taxon>Basidiomycota</taxon>
        <taxon>Agaricomycotina</taxon>
        <taxon>Agaricomycetes</taxon>
        <taxon>Cantharellales</taxon>
        <taxon>Ceratobasidiaceae</taxon>
        <taxon>Rhizoctonia</taxon>
    </lineage>
</organism>
<sequence length="284" mass="31784">MTNESPIVTPTFCHKPRPSSSSSVMSIRSDIPCLTSSFDSSFVTSLEPIAPVADFFHAPSVHQLDPRGYPTRGLYYLHKRMLEVALHPGLYHNQHWRFQIRSGTPVPSPPLRDDDNEGTLVPDNSLEEEDINEFLEEIKQVCSVEEDQDLHKLCVTLVSAEYITPPTPPTGATPCDTPPEFDAPTFSTHDEYACRIARMVVSSGVTELNGRVVEEFEVELECGNTWVLSNCPCGEDRYKMNLLEEMEACASRTPRETRQARRRARNSLKGVARGVIVEEFSVVG</sequence>
<dbReference type="AlphaFoldDB" id="A0A8H2Y2P2"/>
<evidence type="ECO:0000313" key="3">
    <source>
        <dbReference type="Proteomes" id="UP000663888"/>
    </source>
</evidence>
<feature type="region of interest" description="Disordered" evidence="1">
    <location>
        <begin position="1"/>
        <end position="25"/>
    </location>
</feature>
<reference evidence="2" key="1">
    <citation type="submission" date="2021-01" db="EMBL/GenBank/DDBJ databases">
        <authorList>
            <person name="Kaushik A."/>
        </authorList>
    </citation>
    <scope>NUCLEOTIDE SEQUENCE</scope>
    <source>
        <strain evidence="2">AG4-R118</strain>
    </source>
</reference>
<name>A0A8H2Y2P2_9AGAM</name>
<evidence type="ECO:0000313" key="2">
    <source>
        <dbReference type="EMBL" id="CAE6438886.1"/>
    </source>
</evidence>